<evidence type="ECO:0000256" key="11">
    <source>
        <dbReference type="ARBA" id="ARBA00022753"/>
    </source>
</evidence>
<dbReference type="SMART" id="SM00326">
    <property type="entry name" value="SH3"/>
    <property type="match status" value="3"/>
</dbReference>
<dbReference type="InterPro" id="IPR035800">
    <property type="entry name" value="Sla1_SH3_1"/>
</dbReference>
<evidence type="ECO:0000256" key="14">
    <source>
        <dbReference type="ARBA" id="ARBA00023212"/>
    </source>
</evidence>
<feature type="domain" description="SH3" evidence="17">
    <location>
        <begin position="2"/>
        <end position="69"/>
    </location>
</feature>
<feature type="compositionally biased region" description="Low complexity" evidence="16">
    <location>
        <begin position="793"/>
        <end position="810"/>
    </location>
</feature>
<dbReference type="Pfam" id="PF00018">
    <property type="entry name" value="SH3_1"/>
    <property type="match status" value="2"/>
</dbReference>
<dbReference type="InterPro" id="IPR007131">
    <property type="entry name" value="SHD1"/>
</dbReference>
<dbReference type="SUPFAM" id="SSF50044">
    <property type="entry name" value="SH3-domain"/>
    <property type="match status" value="3"/>
</dbReference>
<feature type="compositionally biased region" description="Polar residues" evidence="16">
    <location>
        <begin position="459"/>
        <end position="472"/>
    </location>
</feature>
<keyword evidence="11" id="KW-0967">Endosome</keyword>
<feature type="region of interest" description="Disordered" evidence="16">
    <location>
        <begin position="584"/>
        <end position="611"/>
    </location>
</feature>
<dbReference type="PANTHER" id="PTHR15735">
    <property type="entry name" value="FCH AND DOUBLE SH3 DOMAINS PROTEIN"/>
    <property type="match status" value="1"/>
</dbReference>
<proteinExistence type="inferred from homology"/>
<name>A0A6A6HIU7_VIRVR</name>
<dbReference type="Pfam" id="PF14604">
    <property type="entry name" value="SH3_9"/>
    <property type="match status" value="1"/>
</dbReference>
<dbReference type="Gene3D" id="2.30.30.40">
    <property type="entry name" value="SH3 Domains"/>
    <property type="match status" value="3"/>
</dbReference>
<feature type="compositionally biased region" description="Basic and acidic residues" evidence="16">
    <location>
        <begin position="517"/>
        <end position="527"/>
    </location>
</feature>
<dbReference type="CDD" id="cd11773">
    <property type="entry name" value="SH3_Sla1p_1"/>
    <property type="match status" value="1"/>
</dbReference>
<evidence type="ECO:0000313" key="18">
    <source>
        <dbReference type="EMBL" id="KAF2238064.1"/>
    </source>
</evidence>
<feature type="compositionally biased region" description="Polar residues" evidence="16">
    <location>
        <begin position="983"/>
        <end position="1009"/>
    </location>
</feature>
<evidence type="ECO:0000259" key="17">
    <source>
        <dbReference type="PROSITE" id="PS50002"/>
    </source>
</evidence>
<evidence type="ECO:0000256" key="13">
    <source>
        <dbReference type="ARBA" id="ARBA00023203"/>
    </source>
</evidence>
<dbReference type="GO" id="GO:0006897">
    <property type="term" value="P:endocytosis"/>
    <property type="evidence" value="ECO:0007669"/>
    <property type="project" value="UniProtKB-KW"/>
</dbReference>
<dbReference type="PANTHER" id="PTHR15735:SF19">
    <property type="entry name" value="ACTIN CYTOSKELETON-REGULATORY COMPLEX PROTEIN SLA1"/>
    <property type="match status" value="1"/>
</dbReference>
<dbReference type="GO" id="GO:0030674">
    <property type="term" value="F:protein-macromolecule adaptor activity"/>
    <property type="evidence" value="ECO:0007669"/>
    <property type="project" value="InterPro"/>
</dbReference>
<evidence type="ECO:0000256" key="6">
    <source>
        <dbReference type="ARBA" id="ARBA00022443"/>
    </source>
</evidence>
<evidence type="ECO:0000256" key="16">
    <source>
        <dbReference type="SAM" id="MobiDB-lite"/>
    </source>
</evidence>
<evidence type="ECO:0000256" key="12">
    <source>
        <dbReference type="ARBA" id="ARBA00023136"/>
    </source>
</evidence>
<dbReference type="AlphaFoldDB" id="A0A6A6HIU7"/>
<dbReference type="Pfam" id="PF24081">
    <property type="entry name" value="PH_SLA1"/>
    <property type="match status" value="1"/>
</dbReference>
<keyword evidence="10" id="KW-0677">Repeat</keyword>
<feature type="compositionally biased region" description="Basic and acidic residues" evidence="16">
    <location>
        <begin position="584"/>
        <end position="604"/>
    </location>
</feature>
<feature type="compositionally biased region" description="Basic and acidic residues" evidence="16">
    <location>
        <begin position="490"/>
        <end position="509"/>
    </location>
</feature>
<dbReference type="Proteomes" id="UP000800092">
    <property type="component" value="Unassembled WGS sequence"/>
</dbReference>
<feature type="compositionally biased region" description="Acidic residues" evidence="16">
    <location>
        <begin position="143"/>
        <end position="152"/>
    </location>
</feature>
<protein>
    <recommendedName>
        <fullName evidence="5">Actin cytoskeleton-regulatory complex protein SLA1</fullName>
    </recommendedName>
</protein>
<dbReference type="FunFam" id="2.30.30.700:FF:000001">
    <property type="entry name" value="Actin cytoskeleton-regulatory complex protein SLA1"/>
    <property type="match status" value="1"/>
</dbReference>
<feature type="compositionally biased region" description="Polar residues" evidence="16">
    <location>
        <begin position="1218"/>
        <end position="1230"/>
    </location>
</feature>
<feature type="compositionally biased region" description="Polar residues" evidence="16">
    <location>
        <begin position="1129"/>
        <end position="1153"/>
    </location>
</feature>
<dbReference type="OrthoDB" id="26539at2759"/>
<reference evidence="18" key="1">
    <citation type="journal article" date="2020" name="Stud. Mycol.">
        <title>101 Dothideomycetes genomes: a test case for predicting lifestyles and emergence of pathogens.</title>
        <authorList>
            <person name="Haridas S."/>
            <person name="Albert R."/>
            <person name="Binder M."/>
            <person name="Bloem J."/>
            <person name="Labutti K."/>
            <person name="Salamov A."/>
            <person name="Andreopoulos B."/>
            <person name="Baker S."/>
            <person name="Barry K."/>
            <person name="Bills G."/>
            <person name="Bluhm B."/>
            <person name="Cannon C."/>
            <person name="Castanera R."/>
            <person name="Culley D."/>
            <person name="Daum C."/>
            <person name="Ezra D."/>
            <person name="Gonzalez J."/>
            <person name="Henrissat B."/>
            <person name="Kuo A."/>
            <person name="Liang C."/>
            <person name="Lipzen A."/>
            <person name="Lutzoni F."/>
            <person name="Magnuson J."/>
            <person name="Mondo S."/>
            <person name="Nolan M."/>
            <person name="Ohm R."/>
            <person name="Pangilinan J."/>
            <person name="Park H.-J."/>
            <person name="Ramirez L."/>
            <person name="Alfaro M."/>
            <person name="Sun H."/>
            <person name="Tritt A."/>
            <person name="Yoshinaga Y."/>
            <person name="Zwiers L.-H."/>
            <person name="Turgeon B."/>
            <person name="Goodwin S."/>
            <person name="Spatafora J."/>
            <person name="Crous P."/>
            <person name="Grigoriev I."/>
        </authorList>
    </citation>
    <scope>NUCLEOTIDE SEQUENCE</scope>
    <source>
        <strain evidence="18">Tuck. ex Michener</strain>
    </source>
</reference>
<dbReference type="InterPro" id="IPR036028">
    <property type="entry name" value="SH3-like_dom_sf"/>
</dbReference>
<feature type="domain" description="SH3" evidence="17">
    <location>
        <begin position="390"/>
        <end position="452"/>
    </location>
</feature>
<evidence type="ECO:0000256" key="15">
    <source>
        <dbReference type="PROSITE-ProRule" id="PRU00192"/>
    </source>
</evidence>
<evidence type="ECO:0000256" key="7">
    <source>
        <dbReference type="ARBA" id="ARBA00022475"/>
    </source>
</evidence>
<organism evidence="18 19">
    <name type="scientific">Viridothelium virens</name>
    <name type="common">Speckled blister lichen</name>
    <name type="synonym">Trypethelium virens</name>
    <dbReference type="NCBI Taxonomy" id="1048519"/>
    <lineage>
        <taxon>Eukaryota</taxon>
        <taxon>Fungi</taxon>
        <taxon>Dikarya</taxon>
        <taxon>Ascomycota</taxon>
        <taxon>Pezizomycotina</taxon>
        <taxon>Dothideomycetes</taxon>
        <taxon>Dothideomycetes incertae sedis</taxon>
        <taxon>Trypetheliales</taxon>
        <taxon>Trypetheliaceae</taxon>
        <taxon>Viridothelium</taxon>
    </lineage>
</organism>
<feature type="compositionally biased region" description="Pro residues" evidence="16">
    <location>
        <begin position="1087"/>
        <end position="1105"/>
    </location>
</feature>
<keyword evidence="7" id="KW-1003">Cell membrane</keyword>
<evidence type="ECO:0000256" key="3">
    <source>
        <dbReference type="ARBA" id="ARBA00004413"/>
    </source>
</evidence>
<keyword evidence="6 15" id="KW-0728">SH3 domain</keyword>
<comment type="subcellular location">
    <subcellularLocation>
        <location evidence="3">Cell membrane</location>
        <topology evidence="3">Peripheral membrane protein</topology>
        <orientation evidence="3">Cytoplasmic side</orientation>
    </subcellularLocation>
    <subcellularLocation>
        <location evidence="2">Cytoplasm</location>
        <location evidence="2">Cytoskeleton</location>
        <location evidence="2">Actin patch</location>
    </subcellularLocation>
    <subcellularLocation>
        <location evidence="1">Endosome membrane</location>
        <topology evidence="1">Peripheral membrane protein</topology>
        <orientation evidence="1">Cytoplasmic side</orientation>
    </subcellularLocation>
</comment>
<keyword evidence="8" id="KW-0963">Cytoplasm</keyword>
<evidence type="ECO:0000256" key="1">
    <source>
        <dbReference type="ARBA" id="ARBA00004125"/>
    </source>
</evidence>
<evidence type="ECO:0000256" key="8">
    <source>
        <dbReference type="ARBA" id="ARBA00022490"/>
    </source>
</evidence>
<dbReference type="PROSITE" id="PS50002">
    <property type="entry name" value="SH3"/>
    <property type="match status" value="3"/>
</dbReference>
<dbReference type="GO" id="GO:0030833">
    <property type="term" value="P:regulation of actin filament polymerization"/>
    <property type="evidence" value="ECO:0007669"/>
    <property type="project" value="TreeGrafter"/>
</dbReference>
<feature type="compositionally biased region" description="Pro residues" evidence="16">
    <location>
        <begin position="153"/>
        <end position="170"/>
    </location>
</feature>
<comment type="similarity">
    <text evidence="4">Belongs to the SLA1 family.</text>
</comment>
<evidence type="ECO:0000256" key="9">
    <source>
        <dbReference type="ARBA" id="ARBA00022583"/>
    </source>
</evidence>
<dbReference type="GO" id="GO:0030479">
    <property type="term" value="C:actin cortical patch"/>
    <property type="evidence" value="ECO:0007669"/>
    <property type="project" value="UniProtKB-SubCell"/>
</dbReference>
<feature type="compositionally biased region" description="Polar residues" evidence="16">
    <location>
        <begin position="1022"/>
        <end position="1045"/>
    </location>
</feature>
<keyword evidence="12" id="KW-0472">Membrane</keyword>
<dbReference type="GO" id="GO:0043130">
    <property type="term" value="F:ubiquitin binding"/>
    <property type="evidence" value="ECO:0007669"/>
    <property type="project" value="InterPro"/>
</dbReference>
<gene>
    <name evidence="18" type="ORF">EV356DRAFT_508680</name>
</gene>
<dbReference type="EMBL" id="ML991777">
    <property type="protein sequence ID" value="KAF2238064.1"/>
    <property type="molecule type" value="Genomic_DNA"/>
</dbReference>
<dbReference type="GO" id="GO:0000147">
    <property type="term" value="P:actin cortical patch assembly"/>
    <property type="evidence" value="ECO:0007669"/>
    <property type="project" value="TreeGrafter"/>
</dbReference>
<dbReference type="CDD" id="cd11775">
    <property type="entry name" value="SH3_Sla1p_3"/>
    <property type="match status" value="1"/>
</dbReference>
<dbReference type="InterPro" id="IPR035821">
    <property type="entry name" value="Sla1_SH3_3"/>
</dbReference>
<dbReference type="Gene3D" id="2.30.30.700">
    <property type="entry name" value="SLA1 homology domain 1"/>
    <property type="match status" value="1"/>
</dbReference>
<dbReference type="InterPro" id="IPR056996">
    <property type="entry name" value="PH_SLA1"/>
</dbReference>
<evidence type="ECO:0000256" key="10">
    <source>
        <dbReference type="ARBA" id="ARBA00022737"/>
    </source>
</evidence>
<feature type="compositionally biased region" description="Low complexity" evidence="16">
    <location>
        <begin position="1176"/>
        <end position="1190"/>
    </location>
</feature>
<feature type="compositionally biased region" description="Low complexity" evidence="16">
    <location>
        <begin position="1010"/>
        <end position="1021"/>
    </location>
</feature>
<dbReference type="InterPro" id="IPR013761">
    <property type="entry name" value="SAM/pointed_sf"/>
</dbReference>
<feature type="compositionally biased region" description="Basic and acidic residues" evidence="16">
    <location>
        <begin position="741"/>
        <end position="758"/>
    </location>
</feature>
<feature type="compositionally biased region" description="Low complexity" evidence="16">
    <location>
        <begin position="847"/>
        <end position="955"/>
    </location>
</feature>
<evidence type="ECO:0000256" key="2">
    <source>
        <dbReference type="ARBA" id="ARBA00004134"/>
    </source>
</evidence>
<evidence type="ECO:0000256" key="5">
    <source>
        <dbReference type="ARBA" id="ARBA00020357"/>
    </source>
</evidence>
<dbReference type="CDD" id="cd11774">
    <property type="entry name" value="SH3_Sla1p_2"/>
    <property type="match status" value="1"/>
</dbReference>
<feature type="compositionally biased region" description="Gly residues" evidence="16">
    <location>
        <begin position="1154"/>
        <end position="1166"/>
    </location>
</feature>
<dbReference type="PRINTS" id="PR00452">
    <property type="entry name" value="SH3DOMAIN"/>
</dbReference>
<feature type="compositionally biased region" description="Low complexity" evidence="16">
    <location>
        <begin position="1055"/>
        <end position="1079"/>
    </location>
</feature>
<dbReference type="FunFam" id="2.30.30.40:FF:000256">
    <property type="entry name" value="Actin cytoskeleton-regulatory complex protein SLA1"/>
    <property type="match status" value="1"/>
</dbReference>
<feature type="region of interest" description="Disordered" evidence="16">
    <location>
        <begin position="452"/>
        <end position="527"/>
    </location>
</feature>
<dbReference type="GO" id="GO:0003779">
    <property type="term" value="F:actin binding"/>
    <property type="evidence" value="ECO:0007669"/>
    <property type="project" value="UniProtKB-KW"/>
</dbReference>
<dbReference type="InterPro" id="IPR001452">
    <property type="entry name" value="SH3_domain"/>
</dbReference>
<feature type="domain" description="SH3" evidence="17">
    <location>
        <begin position="70"/>
        <end position="127"/>
    </location>
</feature>
<keyword evidence="13" id="KW-0009">Actin-binding</keyword>
<feature type="region of interest" description="Disordered" evidence="16">
    <location>
        <begin position="131"/>
        <end position="258"/>
    </location>
</feature>
<evidence type="ECO:0000313" key="19">
    <source>
        <dbReference type="Proteomes" id="UP000800092"/>
    </source>
</evidence>
<evidence type="ECO:0000256" key="4">
    <source>
        <dbReference type="ARBA" id="ARBA00007948"/>
    </source>
</evidence>
<keyword evidence="19" id="KW-1185">Reference proteome</keyword>
<keyword evidence="14" id="KW-0206">Cytoskeleton</keyword>
<dbReference type="GO" id="GO:0005886">
    <property type="term" value="C:plasma membrane"/>
    <property type="evidence" value="ECO:0007669"/>
    <property type="project" value="UniProtKB-SubCell"/>
</dbReference>
<sequence>MGFVGIYRAVYDYVPQGENELTIQEGDLLFVLEKSTEDDWWKAKKKAASEDEEEPEGLIPNNYVEEARPTLHAKTLYDYTRQTDEELSFSQDAILDVYDTTDPDWALVGLDGEYGFVPANYIEAAAELSPALPSRPRAAQPEPEPELEEEPEPAPQQPPTPESPSSPPANPAAALAGIIAQKTGPSSPKRTTRAAPIPSQIAVPKRQQYTPEESDEEAPPPNLPQRRASEQLSPPPNQYISSPQSDEPPGIIPSPPYNRVVSQGYNGSNLATTPGGYHLYNIHEMVSHMGKNKKMPMTLGINLAKGVIMIAPEKSRDGPQKEWTAEKLTHYSIEGKHVFVELVRPSKSIDFHAGAKDTAHEIVSALGELAGAARAGGLREVMAASSGSANAQKKGQMLYEFMAQGEDEVTVAVGDEVIVIDDTKSDDWWMVRRLKNGKEGVVPSSYVEITETIPETPTSMSGLNAGRSTVDQNRLEEERLARQVSKAQRRRDSDIQGSERSKRESRADNRSSSSSKPKPDASKVRTWTDRSGSFKVEAEFIGLKEGKIHLHKVNGVKIAVPVSKMSVEDLEFVEKMTGVSLDEDKPLSDIKRKGTQRGKSDSSKLRAGASVEQPKKSDYDWFDFFLQCGVNPQICERYAQSFSRDQMGEENLIDIEPPLLRTLGLKEGDILRVMKFLDNKYGRTAAREKRNVSFGGASVIGDGEEDGAATNGGLFSGPGGALRNNTRKGRPAPAVQTNDVVDAKVFERKTDGAVKKPPTEGTATPLTSAPERRPASGFDDSAWEVKPSKQERAPAAAPRAATPPATSSTPSPAPAQKSTIPPAPPTGALAELSLLDAPLQPTPAPQRAPQQEQVQAPAPAPAVAVTPQPQQQPQQQNAAPQGADPSFFNRLGQTPSGQSQQLPSPQQQLPQQQPQQQGFAAQPTGYGLQPLQQQQTGPSRQRPQPPQQTQSQGGLIAPPPPRASSAPQNFQQQSAFGPPPLQPQLTGYQHLPNNFQSQAPAGQSLQDLSQQRFRAQQQAQFNPSQPLQAQATGFNPMLTQPTGFNQFSSPPGPQQQPQQQLQAQPIGFPQQPTFQPQAFLNGTGQPTPSPFADPPRPQSAFPPQPTGFQPHQGGGGGGINSMLPPALQPQPTGAPNGFQPQSFSGQQIQAQNTGFGGSNGFAGGAGAAPPVPPIPSSQQQTGGLQPLQPQKTGPAPPVRFGMAGAPKLTPQATGRRANLSQATPQNPFGF</sequence>
<dbReference type="Pfam" id="PF03983">
    <property type="entry name" value="SHD1"/>
    <property type="match status" value="1"/>
</dbReference>
<accession>A0A6A6HIU7</accession>
<keyword evidence="9" id="KW-0254">Endocytosis</keyword>
<dbReference type="Gene3D" id="1.10.150.50">
    <property type="entry name" value="Transcription Factor, Ets-1"/>
    <property type="match status" value="1"/>
</dbReference>
<dbReference type="GO" id="GO:0005634">
    <property type="term" value="C:nucleus"/>
    <property type="evidence" value="ECO:0007669"/>
    <property type="project" value="TreeGrafter"/>
</dbReference>
<dbReference type="GO" id="GO:0010008">
    <property type="term" value="C:endosome membrane"/>
    <property type="evidence" value="ECO:0007669"/>
    <property type="project" value="UniProtKB-SubCell"/>
</dbReference>
<dbReference type="GO" id="GO:0042802">
    <property type="term" value="F:identical protein binding"/>
    <property type="evidence" value="ECO:0007669"/>
    <property type="project" value="InterPro"/>
</dbReference>
<feature type="region of interest" description="Disordered" evidence="16">
    <location>
        <begin position="701"/>
        <end position="1230"/>
    </location>
</feature>